<sequence length="80" mass="9112">MANAKQLACIILLMLLFAKFESRSLEAFMERKKTPIKGCSPELIQKSQMLKTSFAKKGRFTNPTYFSERLSPGGPDHKHH</sequence>
<name>A0A151SEW0_CAJCA</name>
<accession>A0A151SEW0</accession>
<dbReference type="EMBL" id="KQ483414">
    <property type="protein sequence ID" value="KYP53309.1"/>
    <property type="molecule type" value="Genomic_DNA"/>
</dbReference>
<keyword evidence="1" id="KW-0732">Signal</keyword>
<dbReference type="Gramene" id="C.cajan_23888.t">
    <property type="protein sequence ID" value="C.cajan_23888.t.cds1"/>
    <property type="gene ID" value="C.cajan_23888"/>
</dbReference>
<dbReference type="OMA" id="KGRFTNP"/>
<dbReference type="Proteomes" id="UP000075243">
    <property type="component" value="Unassembled WGS sequence"/>
</dbReference>
<evidence type="ECO:0000256" key="1">
    <source>
        <dbReference type="SAM" id="SignalP"/>
    </source>
</evidence>
<keyword evidence="3" id="KW-1185">Reference proteome</keyword>
<evidence type="ECO:0000313" key="2">
    <source>
        <dbReference type="EMBL" id="KYP53309.1"/>
    </source>
</evidence>
<organism evidence="2 3">
    <name type="scientific">Cajanus cajan</name>
    <name type="common">Pigeon pea</name>
    <name type="synonym">Cajanus indicus</name>
    <dbReference type="NCBI Taxonomy" id="3821"/>
    <lineage>
        <taxon>Eukaryota</taxon>
        <taxon>Viridiplantae</taxon>
        <taxon>Streptophyta</taxon>
        <taxon>Embryophyta</taxon>
        <taxon>Tracheophyta</taxon>
        <taxon>Spermatophyta</taxon>
        <taxon>Magnoliopsida</taxon>
        <taxon>eudicotyledons</taxon>
        <taxon>Gunneridae</taxon>
        <taxon>Pentapetalae</taxon>
        <taxon>rosids</taxon>
        <taxon>fabids</taxon>
        <taxon>Fabales</taxon>
        <taxon>Fabaceae</taxon>
        <taxon>Papilionoideae</taxon>
        <taxon>50 kb inversion clade</taxon>
        <taxon>NPAAA clade</taxon>
        <taxon>indigoferoid/millettioid clade</taxon>
        <taxon>Phaseoleae</taxon>
        <taxon>Cajanus</taxon>
    </lineage>
</organism>
<reference evidence="2" key="1">
    <citation type="journal article" date="2012" name="Nat. Biotechnol.">
        <title>Draft genome sequence of pigeonpea (Cajanus cajan), an orphan legume crop of resource-poor farmers.</title>
        <authorList>
            <person name="Varshney R.K."/>
            <person name="Chen W."/>
            <person name="Li Y."/>
            <person name="Bharti A.K."/>
            <person name="Saxena R.K."/>
            <person name="Schlueter J.A."/>
            <person name="Donoghue M.T."/>
            <person name="Azam S."/>
            <person name="Fan G."/>
            <person name="Whaley A.M."/>
            <person name="Farmer A.D."/>
            <person name="Sheridan J."/>
            <person name="Iwata A."/>
            <person name="Tuteja R."/>
            <person name="Penmetsa R.V."/>
            <person name="Wu W."/>
            <person name="Upadhyaya H.D."/>
            <person name="Yang S.P."/>
            <person name="Shah T."/>
            <person name="Saxena K.B."/>
            <person name="Michael T."/>
            <person name="McCombie W.R."/>
            <person name="Yang B."/>
            <person name="Zhang G."/>
            <person name="Yang H."/>
            <person name="Wang J."/>
            <person name="Spillane C."/>
            <person name="Cook D.R."/>
            <person name="May G.D."/>
            <person name="Xu X."/>
            <person name="Jackson S.A."/>
        </authorList>
    </citation>
    <scope>NUCLEOTIDE SEQUENCE [LARGE SCALE GENOMIC DNA]</scope>
</reference>
<proteinExistence type="predicted"/>
<evidence type="ECO:0000313" key="3">
    <source>
        <dbReference type="Proteomes" id="UP000075243"/>
    </source>
</evidence>
<dbReference type="AlphaFoldDB" id="A0A151SEW0"/>
<dbReference type="STRING" id="3821.A0A151SEW0"/>
<feature type="signal peptide" evidence="1">
    <location>
        <begin position="1"/>
        <end position="22"/>
    </location>
</feature>
<feature type="chain" id="PRO_5007588486" evidence="1">
    <location>
        <begin position="23"/>
        <end position="80"/>
    </location>
</feature>
<protein>
    <submittedName>
        <fullName evidence="2">Uncharacterized protein</fullName>
    </submittedName>
</protein>
<gene>
    <name evidence="2" type="ORF">KK1_024684</name>
</gene>